<keyword evidence="3" id="KW-1185">Reference proteome</keyword>
<gene>
    <name evidence="2" type="ORF">ACG04Q_09105</name>
</gene>
<sequence length="364" mass="42002">MKHARTSRCVPWFVGLCLLLAALMAHAQGAPQVGVYYFPGWKNDMPGAPSKRPWDPIKKYPEKEPLIGWYDEGQPEVVSKQLAQMRQAKLDFVVFDWYWAEGNKPYLEHALRSFLASPDWPGMKFALLWANHMKVPQNRENFERMVEYWCQNFLKRSDYLRIDGKPAVFVFSQQNLRDRAIEMGLHPRDLLQIARRIGRETGVGELFIVGSAEAVPYWVTEYGKETGYDAYSAYNYHRGFEGVYVADRRTTQSFVELDDAYAMTWRWMIANSPVPYIVPGIAGWNKRPWGGSANPLHDDSEAAPDEFEAHLRRLRTVVRANPEKTRNTVVLCCWNEHGEGSVIEPTREWGNSRIDAIRKVLKGK</sequence>
<reference evidence="2 3" key="1">
    <citation type="submission" date="2024-08" db="EMBL/GenBank/DDBJ databases">
        <authorList>
            <person name="Lu H."/>
        </authorList>
    </citation>
    <scope>NUCLEOTIDE SEQUENCE [LARGE SCALE GENOMIC DNA]</scope>
    <source>
        <strain evidence="2 3">DXS20W</strain>
    </source>
</reference>
<dbReference type="Pfam" id="PF14307">
    <property type="entry name" value="Glyco_tran_WbsX"/>
    <property type="match status" value="1"/>
</dbReference>
<dbReference type="InterPro" id="IPR032719">
    <property type="entry name" value="WbsX"/>
</dbReference>
<keyword evidence="1" id="KW-0732">Signal</keyword>
<dbReference type="EMBL" id="JBIGHX010000003">
    <property type="protein sequence ID" value="MFG6461727.1"/>
    <property type="molecule type" value="Genomic_DNA"/>
</dbReference>
<dbReference type="Gene3D" id="3.20.20.80">
    <property type="entry name" value="Glycosidases"/>
    <property type="match status" value="1"/>
</dbReference>
<protein>
    <submittedName>
        <fullName evidence="2">Glycoside hydrolase family 99-like domain-containing protein</fullName>
    </submittedName>
</protein>
<evidence type="ECO:0000313" key="3">
    <source>
        <dbReference type="Proteomes" id="UP001606302"/>
    </source>
</evidence>
<accession>A0ABW7GIE4</accession>
<dbReference type="PANTHER" id="PTHR41244:SF1">
    <property type="entry name" value="GLYCOSYLTRANSFERASE"/>
    <property type="match status" value="1"/>
</dbReference>
<feature type="chain" id="PRO_5046992224" evidence="1">
    <location>
        <begin position="28"/>
        <end position="364"/>
    </location>
</feature>
<proteinExistence type="predicted"/>
<dbReference type="PANTHER" id="PTHR41244">
    <property type="entry name" value="RHAMNAN SYNTHESIS F"/>
    <property type="match status" value="1"/>
</dbReference>
<feature type="signal peptide" evidence="1">
    <location>
        <begin position="1"/>
        <end position="27"/>
    </location>
</feature>
<dbReference type="Proteomes" id="UP001606302">
    <property type="component" value="Unassembled WGS sequence"/>
</dbReference>
<dbReference type="RefSeq" id="WP_394510592.1">
    <property type="nucleotide sequence ID" value="NZ_JBIGHX010000003.1"/>
</dbReference>
<evidence type="ECO:0000256" key="1">
    <source>
        <dbReference type="SAM" id="SignalP"/>
    </source>
</evidence>
<organism evidence="2 3">
    <name type="scientific">Pelomonas lactea</name>
    <dbReference type="NCBI Taxonomy" id="3299030"/>
    <lineage>
        <taxon>Bacteria</taxon>
        <taxon>Pseudomonadati</taxon>
        <taxon>Pseudomonadota</taxon>
        <taxon>Betaproteobacteria</taxon>
        <taxon>Burkholderiales</taxon>
        <taxon>Sphaerotilaceae</taxon>
        <taxon>Roseateles</taxon>
    </lineage>
</organism>
<name>A0ABW7GIE4_9BURK</name>
<evidence type="ECO:0000313" key="2">
    <source>
        <dbReference type="EMBL" id="MFG6461727.1"/>
    </source>
</evidence>
<comment type="caution">
    <text evidence="2">The sequence shown here is derived from an EMBL/GenBank/DDBJ whole genome shotgun (WGS) entry which is preliminary data.</text>
</comment>